<dbReference type="PANTHER" id="PTHR33244:SF3">
    <property type="entry name" value="PEPTIDASE A2 DOMAIN-CONTAINING PROTEIN"/>
    <property type="match status" value="1"/>
</dbReference>
<evidence type="ECO:0000313" key="1">
    <source>
        <dbReference type="EMBL" id="CAG7823433.1"/>
    </source>
</evidence>
<evidence type="ECO:0000313" key="2">
    <source>
        <dbReference type="Proteomes" id="UP000708208"/>
    </source>
</evidence>
<sequence length="145" mass="16464">MGRNLKSFLPTSPANLQPSLVEKDILLDKEEKRVESQKRNYDIRHGVIPDKILQPGDNVFIHDKNAWGVIEKNAETPRSYVINTPDGSYRRNSYMLSKGKSSEIEVPIKTEDSGSADSPISKDSSILRRSGRIIKKPDFLNYKTF</sequence>
<dbReference type="OrthoDB" id="8038132at2759"/>
<keyword evidence="2" id="KW-1185">Reference proteome</keyword>
<dbReference type="PANTHER" id="PTHR33244">
    <property type="entry name" value="INTEGRASE CATALYTIC DOMAIN-CONTAINING PROTEIN-RELATED"/>
    <property type="match status" value="1"/>
</dbReference>
<reference evidence="1" key="1">
    <citation type="submission" date="2021-06" db="EMBL/GenBank/DDBJ databases">
        <authorList>
            <person name="Hodson N. C."/>
            <person name="Mongue J. A."/>
            <person name="Jaron S. K."/>
        </authorList>
    </citation>
    <scope>NUCLEOTIDE SEQUENCE</scope>
</reference>
<organism evidence="1 2">
    <name type="scientific">Allacma fusca</name>
    <dbReference type="NCBI Taxonomy" id="39272"/>
    <lineage>
        <taxon>Eukaryota</taxon>
        <taxon>Metazoa</taxon>
        <taxon>Ecdysozoa</taxon>
        <taxon>Arthropoda</taxon>
        <taxon>Hexapoda</taxon>
        <taxon>Collembola</taxon>
        <taxon>Symphypleona</taxon>
        <taxon>Sminthuridae</taxon>
        <taxon>Allacma</taxon>
    </lineage>
</organism>
<protein>
    <submittedName>
        <fullName evidence="1">Uncharacterized protein</fullName>
    </submittedName>
</protein>
<name>A0A8J2KZ15_9HEXA</name>
<dbReference type="AlphaFoldDB" id="A0A8J2KZ15"/>
<gene>
    <name evidence="1" type="ORF">AFUS01_LOCUS33651</name>
</gene>
<accession>A0A8J2KZ15</accession>
<dbReference type="Proteomes" id="UP000708208">
    <property type="component" value="Unassembled WGS sequence"/>
</dbReference>
<comment type="caution">
    <text evidence="1">The sequence shown here is derived from an EMBL/GenBank/DDBJ whole genome shotgun (WGS) entry which is preliminary data.</text>
</comment>
<dbReference type="EMBL" id="CAJVCH010529458">
    <property type="protein sequence ID" value="CAG7823433.1"/>
    <property type="molecule type" value="Genomic_DNA"/>
</dbReference>
<proteinExistence type="predicted"/>